<gene>
    <name evidence="2" type="ORF">BUALT_Bualt03G0005600</name>
</gene>
<keyword evidence="3" id="KW-1185">Reference proteome</keyword>
<sequence length="173" mass="18958">MSSNYNQMHRYSVWEEDNYEQALDEVGMLNYQGFSEPTLLSTNFDHNIKTSFIPYETTLSTNANVAGGCNNTNMVEIANLGNGNLTMNPVMTKSSPGPGKPKKRRSKGTQSQSAATTYLNASIKDFRALVQQHTGCQVSTSTQKGPITLCFESCSSNNNEASLRTPPYFSSSS</sequence>
<dbReference type="AlphaFoldDB" id="A0AAV6XS86"/>
<evidence type="ECO:0000313" key="3">
    <source>
        <dbReference type="Proteomes" id="UP000826271"/>
    </source>
</evidence>
<proteinExistence type="predicted"/>
<dbReference type="EMBL" id="WHWC01000003">
    <property type="protein sequence ID" value="KAG8385093.1"/>
    <property type="molecule type" value="Genomic_DNA"/>
</dbReference>
<comment type="caution">
    <text evidence="2">The sequence shown here is derived from an EMBL/GenBank/DDBJ whole genome shotgun (WGS) entry which is preliminary data.</text>
</comment>
<reference evidence="2" key="1">
    <citation type="submission" date="2019-10" db="EMBL/GenBank/DDBJ databases">
        <authorList>
            <person name="Zhang R."/>
            <person name="Pan Y."/>
            <person name="Wang J."/>
            <person name="Ma R."/>
            <person name="Yu S."/>
        </authorList>
    </citation>
    <scope>NUCLEOTIDE SEQUENCE</scope>
    <source>
        <strain evidence="2">LA-IB0</strain>
        <tissue evidence="2">Leaf</tissue>
    </source>
</reference>
<evidence type="ECO:0000256" key="1">
    <source>
        <dbReference type="SAM" id="MobiDB-lite"/>
    </source>
</evidence>
<protein>
    <recommendedName>
        <fullName evidence="4">VQ domain-containing protein</fullName>
    </recommendedName>
</protein>
<feature type="region of interest" description="Disordered" evidence="1">
    <location>
        <begin position="85"/>
        <end position="114"/>
    </location>
</feature>
<dbReference type="Proteomes" id="UP000826271">
    <property type="component" value="Unassembled WGS sequence"/>
</dbReference>
<name>A0AAV6XS86_9LAMI</name>
<evidence type="ECO:0000313" key="2">
    <source>
        <dbReference type="EMBL" id="KAG8385093.1"/>
    </source>
</evidence>
<evidence type="ECO:0008006" key="4">
    <source>
        <dbReference type="Google" id="ProtNLM"/>
    </source>
</evidence>
<organism evidence="2 3">
    <name type="scientific">Buddleja alternifolia</name>
    <dbReference type="NCBI Taxonomy" id="168488"/>
    <lineage>
        <taxon>Eukaryota</taxon>
        <taxon>Viridiplantae</taxon>
        <taxon>Streptophyta</taxon>
        <taxon>Embryophyta</taxon>
        <taxon>Tracheophyta</taxon>
        <taxon>Spermatophyta</taxon>
        <taxon>Magnoliopsida</taxon>
        <taxon>eudicotyledons</taxon>
        <taxon>Gunneridae</taxon>
        <taxon>Pentapetalae</taxon>
        <taxon>asterids</taxon>
        <taxon>lamiids</taxon>
        <taxon>Lamiales</taxon>
        <taxon>Scrophulariaceae</taxon>
        <taxon>Buddlejeae</taxon>
        <taxon>Buddleja</taxon>
    </lineage>
</organism>
<accession>A0AAV6XS86</accession>